<keyword evidence="4" id="KW-1185">Reference proteome</keyword>
<feature type="region of interest" description="Disordered" evidence="1">
    <location>
        <begin position="314"/>
        <end position="351"/>
    </location>
</feature>
<dbReference type="RefSeq" id="WP_338879010.1">
    <property type="nucleotide sequence ID" value="NZ_CP148753.1"/>
</dbReference>
<dbReference type="Pfam" id="PF01471">
    <property type="entry name" value="PG_binding_1"/>
    <property type="match status" value="1"/>
</dbReference>
<protein>
    <submittedName>
        <fullName evidence="3">Peptidoglycan-binding domain-containing protein</fullName>
    </submittedName>
</protein>
<dbReference type="PANTHER" id="PTHR48125:SF10">
    <property type="entry name" value="OS12G0136300 PROTEIN"/>
    <property type="match status" value="1"/>
</dbReference>
<organism evidence="3 4">
    <name type="scientific">Achromobacter veterisilvae</name>
    <dbReference type="NCBI Taxonomy" id="2069367"/>
    <lineage>
        <taxon>Bacteria</taxon>
        <taxon>Pseudomonadati</taxon>
        <taxon>Pseudomonadota</taxon>
        <taxon>Betaproteobacteria</taxon>
        <taxon>Burkholderiales</taxon>
        <taxon>Alcaligenaceae</taxon>
        <taxon>Achromobacter</taxon>
    </lineage>
</organism>
<feature type="compositionally biased region" description="Pro residues" evidence="1">
    <location>
        <begin position="123"/>
        <end position="135"/>
    </location>
</feature>
<evidence type="ECO:0000313" key="3">
    <source>
        <dbReference type="EMBL" id="WXR72322.1"/>
    </source>
</evidence>
<reference evidence="3 4" key="1">
    <citation type="submission" date="2024-03" db="EMBL/GenBank/DDBJ databases">
        <title>Reference genomes for the five species model microbial community.</title>
        <authorList>
            <person name="Padfield D."/>
        </authorList>
    </citation>
    <scope>NUCLEOTIDE SEQUENCE [LARGE SCALE GENOMIC DNA]</scope>
    <source>
        <strain evidence="3 4">AB1</strain>
    </source>
</reference>
<sequence length="475" mass="50743">MTGGEGEPKKGEGKGFAGLSSLVSDVDTTPTPPSPKKEPAAAALSAGHAASQPTQPRPPTSQQRKTYQEPAQPSSGGSSGGKWVLGIVAIIGVFWLIGQSNKTTKTSPVPAYFPPARSAAPSYVPPAPAPAPLQPQAPSRPTESKPPVGRNLVFSNEQIRYCLAEDIRMDAAKSALNTYSDYDVDRFNAMVADYNSRCGNFRYRSGALEGARREIEPYRSLFQSEGRSRFARASIGSLSTPAPAPERPAPGATVQAIQRKLNELGYEAGIADGLMGRRTRSAILAFQLDNGLVADGNATAALLQLLTASSQAGRQEAQTPASSVAVAPPTYTPPARTSSRQESTSPNRGGIPQNAHLNYLGNGWDCNRGFNRAGNECQPVQMPRYATIDVYGSGWVCQRGYYKSGNECLTVQMPRYATLDVYGSGWVCQRGYYKSGNQCLPVQMPQNATLDVYGSGWVCIQGFRKAGDKCVSAFQ</sequence>
<dbReference type="SUPFAM" id="SSF47090">
    <property type="entry name" value="PGBD-like"/>
    <property type="match status" value="1"/>
</dbReference>
<accession>A0ABZ2S017</accession>
<dbReference type="EMBL" id="CP148753">
    <property type="protein sequence ID" value="WXR72322.1"/>
    <property type="molecule type" value="Genomic_DNA"/>
</dbReference>
<gene>
    <name evidence="3" type="ORF">WHX56_22080</name>
</gene>
<dbReference type="Gene3D" id="2.10.25.10">
    <property type="entry name" value="Laminin"/>
    <property type="match status" value="4"/>
</dbReference>
<feature type="region of interest" description="Disordered" evidence="1">
    <location>
        <begin position="120"/>
        <end position="150"/>
    </location>
</feature>
<feature type="compositionally biased region" description="Basic and acidic residues" evidence="1">
    <location>
        <begin position="1"/>
        <end position="13"/>
    </location>
</feature>
<dbReference type="InterPro" id="IPR002477">
    <property type="entry name" value="Peptidoglycan-bd-like"/>
</dbReference>
<dbReference type="InterPro" id="IPR009030">
    <property type="entry name" value="Growth_fac_rcpt_cys_sf"/>
</dbReference>
<dbReference type="InterPro" id="IPR036365">
    <property type="entry name" value="PGBD-like_sf"/>
</dbReference>
<evidence type="ECO:0000313" key="4">
    <source>
        <dbReference type="Proteomes" id="UP001456224"/>
    </source>
</evidence>
<feature type="compositionally biased region" description="Low complexity" evidence="1">
    <location>
        <begin position="40"/>
        <end position="64"/>
    </location>
</feature>
<evidence type="ECO:0000256" key="1">
    <source>
        <dbReference type="SAM" id="MobiDB-lite"/>
    </source>
</evidence>
<evidence type="ECO:0000259" key="2">
    <source>
        <dbReference type="Pfam" id="PF01471"/>
    </source>
</evidence>
<dbReference type="Proteomes" id="UP001456224">
    <property type="component" value="Chromosome"/>
</dbReference>
<dbReference type="Gene3D" id="1.10.101.10">
    <property type="entry name" value="PGBD-like superfamily/PGBD"/>
    <property type="match status" value="1"/>
</dbReference>
<dbReference type="PANTHER" id="PTHR48125">
    <property type="entry name" value="LP07818P1"/>
    <property type="match status" value="1"/>
</dbReference>
<name>A0ABZ2S017_9BURK</name>
<dbReference type="SUPFAM" id="SSF57184">
    <property type="entry name" value="Growth factor receptor domain"/>
    <property type="match status" value="1"/>
</dbReference>
<dbReference type="InterPro" id="IPR036366">
    <property type="entry name" value="PGBDSf"/>
</dbReference>
<feature type="domain" description="Peptidoglycan binding-like" evidence="2">
    <location>
        <begin position="251"/>
        <end position="306"/>
    </location>
</feature>
<feature type="region of interest" description="Disordered" evidence="1">
    <location>
        <begin position="1"/>
        <end position="79"/>
    </location>
</feature>
<proteinExistence type="predicted"/>
<feature type="compositionally biased region" description="Low complexity" evidence="1">
    <location>
        <begin position="323"/>
        <end position="340"/>
    </location>
</feature>